<dbReference type="SUPFAM" id="SSF53067">
    <property type="entry name" value="Actin-like ATPase domain"/>
    <property type="match status" value="1"/>
</dbReference>
<name>A0A2T7WCJ4_MICTE</name>
<protein>
    <submittedName>
        <fullName evidence="2">Sugar kinase</fullName>
    </submittedName>
</protein>
<accession>A0A2T7WCJ4</accession>
<dbReference type="GO" id="GO:0016301">
    <property type="term" value="F:kinase activity"/>
    <property type="evidence" value="ECO:0007669"/>
    <property type="project" value="UniProtKB-KW"/>
</dbReference>
<evidence type="ECO:0000256" key="1">
    <source>
        <dbReference type="ARBA" id="ARBA00006479"/>
    </source>
</evidence>
<dbReference type="PANTHER" id="PTHR18964:SF149">
    <property type="entry name" value="BIFUNCTIONAL UDP-N-ACETYLGLUCOSAMINE 2-EPIMERASE_N-ACETYLMANNOSAMINE KINASE"/>
    <property type="match status" value="1"/>
</dbReference>
<gene>
    <name evidence="2" type="ORF">DC432_11370</name>
</gene>
<comment type="caution">
    <text evidence="2">The sequence shown here is derived from an EMBL/GenBank/DDBJ whole genome shotgun (WGS) entry which is preliminary data.</text>
</comment>
<evidence type="ECO:0000313" key="3">
    <source>
        <dbReference type="Proteomes" id="UP000244649"/>
    </source>
</evidence>
<dbReference type="InterPro" id="IPR000600">
    <property type="entry name" value="ROK"/>
</dbReference>
<dbReference type="Proteomes" id="UP000244649">
    <property type="component" value="Unassembled WGS sequence"/>
</dbReference>
<comment type="similarity">
    <text evidence="1">Belongs to the ROK (NagC/XylR) family.</text>
</comment>
<keyword evidence="2" id="KW-0418">Kinase</keyword>
<proteinExistence type="inferred from homology"/>
<dbReference type="AlphaFoldDB" id="A0A2T7WCJ4"/>
<evidence type="ECO:0000313" key="2">
    <source>
        <dbReference type="EMBL" id="PVE69305.1"/>
    </source>
</evidence>
<dbReference type="Gene3D" id="3.30.420.40">
    <property type="match status" value="2"/>
</dbReference>
<dbReference type="Pfam" id="PF00480">
    <property type="entry name" value="ROK"/>
    <property type="match status" value="1"/>
</dbReference>
<dbReference type="PANTHER" id="PTHR18964">
    <property type="entry name" value="ROK (REPRESSOR, ORF, KINASE) FAMILY"/>
    <property type="match status" value="1"/>
</dbReference>
<organism evidence="2 3">
    <name type="scientific">Microbacterium testaceum</name>
    <name type="common">Aureobacterium testaceum</name>
    <name type="synonym">Brevibacterium testaceum</name>
    <dbReference type="NCBI Taxonomy" id="2033"/>
    <lineage>
        <taxon>Bacteria</taxon>
        <taxon>Bacillati</taxon>
        <taxon>Actinomycetota</taxon>
        <taxon>Actinomycetes</taxon>
        <taxon>Micrococcales</taxon>
        <taxon>Microbacteriaceae</taxon>
        <taxon>Microbacterium</taxon>
    </lineage>
</organism>
<dbReference type="InterPro" id="IPR043129">
    <property type="entry name" value="ATPase_NBD"/>
</dbReference>
<dbReference type="EMBL" id="QDFT01000028">
    <property type="protein sequence ID" value="PVE69305.1"/>
    <property type="molecule type" value="Genomic_DNA"/>
</dbReference>
<reference evidence="2 3" key="1">
    <citation type="submission" date="2018-04" db="EMBL/GenBank/DDBJ databases">
        <authorList>
            <person name="Go L.Y."/>
            <person name="Mitchell J.A."/>
        </authorList>
    </citation>
    <scope>NUCLEOTIDE SEQUENCE [LARGE SCALE GENOMIC DNA]</scope>
    <source>
        <strain evidence="2 3">TPD7010</strain>
    </source>
</reference>
<keyword evidence="2" id="KW-0808">Transferase</keyword>
<sequence length="390" mass="38669">MPAVLVGGSVRAHNVSALVARTGAREVHLRAQVASGRGHLETDESLVRETVLAVAESPRASRPAVVAVDIGGTSAKGALVDTDGHVLRSARVATGGSGAETVTRIAGLLTDLIAGARESGRSVVGAGVVSPGLIDSATGTVRYASTLGWTDLPLAQLLSEAIGLPVAVAHDVRAAGAAELAYGAAAGSRNVVFAAIGTGVAAAISSDGRTLEGAIAGAGELGHIPVVPGGELCACGQRGCLEVYFSGAGLARRYAAATDGVRGESPDAAGVIARVGGDPIAARVWSEGLDALAAGLTTLTLLVDPEVIVLGGGVAQAGEALLGPLRERVSAGLTWREAPRLETAALGTHAGRIGAAMLAFAAAGRSEVTRSWSVPVILTDPASAVTDTHG</sequence>